<accession>A0ABR8ZGH0</accession>
<dbReference type="EMBL" id="JACYFS010000009">
    <property type="protein sequence ID" value="MBD8084384.1"/>
    <property type="molecule type" value="Genomic_DNA"/>
</dbReference>
<comment type="caution">
    <text evidence="1">The sequence shown here is derived from an EMBL/GenBank/DDBJ whole genome shotgun (WGS) entry which is preliminary data.</text>
</comment>
<reference evidence="1 2" key="1">
    <citation type="submission" date="2020-09" db="EMBL/GenBank/DDBJ databases">
        <title>Genome seq and assembly of Chryseobacterium sp.</title>
        <authorList>
            <person name="Chhetri G."/>
        </authorList>
    </citation>
    <scope>NUCLEOTIDE SEQUENCE [LARGE SCALE GENOMIC DNA]</scope>
    <source>
        <strain evidence="1 2">GCR10</strain>
    </source>
</reference>
<protein>
    <submittedName>
        <fullName evidence="1">Glyoxalase</fullName>
    </submittedName>
</protein>
<keyword evidence="2" id="KW-1185">Reference proteome</keyword>
<name>A0ABR8ZGH0_9FLAO</name>
<evidence type="ECO:0000313" key="2">
    <source>
        <dbReference type="Proteomes" id="UP000637299"/>
    </source>
</evidence>
<evidence type="ECO:0000313" key="1">
    <source>
        <dbReference type="EMBL" id="MBD8084384.1"/>
    </source>
</evidence>
<proteinExistence type="predicted"/>
<dbReference type="Proteomes" id="UP000637299">
    <property type="component" value="Unassembled WGS sequence"/>
</dbReference>
<sequence>MTTKINLRESLNLPNSEATTPTEIFQNQALRPILKLQNDLYISLFSSYAIRQNSDFNALSSAKKAVMIEQSLQKDNVLKNTFIGMTIGMFTVEEMEVYISDSKVFNKRIVAMLIERLKSQIA</sequence>
<dbReference type="RefSeq" id="WP_191738156.1">
    <property type="nucleotide sequence ID" value="NZ_JACYFS010000009.1"/>
</dbReference>
<gene>
    <name evidence="1" type="ORF">IC610_18415</name>
</gene>
<organism evidence="1 2">
    <name type="scientific">Chryseobacterium caseinilyticum</name>
    <dbReference type="NCBI Taxonomy" id="2771428"/>
    <lineage>
        <taxon>Bacteria</taxon>
        <taxon>Pseudomonadati</taxon>
        <taxon>Bacteroidota</taxon>
        <taxon>Flavobacteriia</taxon>
        <taxon>Flavobacteriales</taxon>
        <taxon>Weeksellaceae</taxon>
        <taxon>Chryseobacterium group</taxon>
        <taxon>Chryseobacterium</taxon>
    </lineage>
</organism>